<keyword evidence="1" id="KW-0378">Hydrolase</keyword>
<feature type="region of interest" description="Disordered" evidence="2">
    <location>
        <begin position="516"/>
        <end position="538"/>
    </location>
</feature>
<evidence type="ECO:0000259" key="3">
    <source>
        <dbReference type="Pfam" id="PF02129"/>
    </source>
</evidence>
<feature type="compositionally biased region" description="Polar residues" evidence="2">
    <location>
        <begin position="516"/>
        <end position="528"/>
    </location>
</feature>
<dbReference type="Pfam" id="PF02129">
    <property type="entry name" value="Peptidase_S15"/>
    <property type="match status" value="1"/>
</dbReference>
<accession>A0ABN7HY08</accession>
<protein>
    <recommendedName>
        <fullName evidence="3">Xaa-Pro dipeptidyl-peptidase-like domain-containing protein</fullName>
    </recommendedName>
</protein>
<dbReference type="EMBL" id="CAJHCP010000008">
    <property type="protein sequence ID" value="CAD6543801.1"/>
    <property type="molecule type" value="Genomic_DNA"/>
</dbReference>
<evidence type="ECO:0000313" key="4">
    <source>
        <dbReference type="EMBL" id="CAD6543801.1"/>
    </source>
</evidence>
<dbReference type="InterPro" id="IPR029058">
    <property type="entry name" value="AB_hydrolase_fold"/>
</dbReference>
<proteinExistence type="predicted"/>
<evidence type="ECO:0000256" key="1">
    <source>
        <dbReference type="ARBA" id="ARBA00022801"/>
    </source>
</evidence>
<organism evidence="4 5">
    <name type="scientific">Paraburkholderia metrosideri</name>
    <dbReference type="NCBI Taxonomy" id="580937"/>
    <lineage>
        <taxon>Bacteria</taxon>
        <taxon>Pseudomonadati</taxon>
        <taxon>Pseudomonadota</taxon>
        <taxon>Betaproteobacteria</taxon>
        <taxon>Burkholderiales</taxon>
        <taxon>Burkholderiaceae</taxon>
        <taxon>Paraburkholderia</taxon>
    </lineage>
</organism>
<gene>
    <name evidence="4" type="ORF">LMG28140_03972</name>
</gene>
<comment type="caution">
    <text evidence="4">The sequence shown here is derived from an EMBL/GenBank/DDBJ whole genome shotgun (WGS) entry which is preliminary data.</text>
</comment>
<dbReference type="Proteomes" id="UP000598032">
    <property type="component" value="Unassembled WGS sequence"/>
</dbReference>
<dbReference type="PANTHER" id="PTHR22946">
    <property type="entry name" value="DIENELACTONE HYDROLASE DOMAIN-CONTAINING PROTEIN-RELATED"/>
    <property type="match status" value="1"/>
</dbReference>
<dbReference type="InterPro" id="IPR050261">
    <property type="entry name" value="FrsA_esterase"/>
</dbReference>
<feature type="domain" description="Xaa-Pro dipeptidyl-peptidase-like" evidence="3">
    <location>
        <begin position="184"/>
        <end position="321"/>
    </location>
</feature>
<evidence type="ECO:0000313" key="5">
    <source>
        <dbReference type="Proteomes" id="UP000598032"/>
    </source>
</evidence>
<dbReference type="InterPro" id="IPR000383">
    <property type="entry name" value="Xaa-Pro-like_dom"/>
</dbReference>
<sequence length="538" mass="57009">MTSHCESLSIAVPQMRRGVLPFTRECGFGGGPRQQVALIIGAWGRVGRLGSSRAISISVRAHSALRTRVCFCLSKMRTKGKRQQYSGEQTSRCSGQVLEAGASMVFSKVLTKCVVICAAATCAVAAAHADPLAGTSADARTAALADNQAGPLARAHVPRIALDDVYLPTASLNEKIIRVPVDADGSTTLETTVYKPDGAGPFPMIVFNHGKIPGDPRTQERSDPLPFAREFVRRGYVVVAPNRQGFGHSDGVYEQDGCDVERNGLGQAGDVAATISYMTKQPYVDANHIVVAGTSHGGLATMAYGTEAAPGVRALINFSGGLRQDACTDWQGNLTRAFGAYGEKTKVPSLWMYGDNDSVWNAPLVAGMYAAFGAHGASTKMVDYGSYKNDAHRLVGDRDGVHVWWPAVEAFLAQVGMPTGVRYQVSDPSSPKASGFAAVDSVDAVPYVDEAGRSGYRNFLHQYPSRAFAVSDSGAWSWAEGGDDPMSVAVANCQKQSAAPCRLYAVDNSVVWGTQGAQTAQGTSSPTDEGQRAIASRN</sequence>
<name>A0ABN7HY08_9BURK</name>
<dbReference type="Gene3D" id="3.40.50.1820">
    <property type="entry name" value="alpha/beta hydrolase"/>
    <property type="match status" value="1"/>
</dbReference>
<dbReference type="PANTHER" id="PTHR22946:SF9">
    <property type="entry name" value="POLYKETIDE TRANSFERASE AF380"/>
    <property type="match status" value="1"/>
</dbReference>
<reference evidence="4 5" key="1">
    <citation type="submission" date="2020-10" db="EMBL/GenBank/DDBJ databases">
        <authorList>
            <person name="Peeters C."/>
        </authorList>
    </citation>
    <scope>NUCLEOTIDE SEQUENCE [LARGE SCALE GENOMIC DNA]</scope>
    <source>
        <strain evidence="4 5">LMG 28140</strain>
    </source>
</reference>
<evidence type="ECO:0000256" key="2">
    <source>
        <dbReference type="SAM" id="MobiDB-lite"/>
    </source>
</evidence>
<dbReference type="SUPFAM" id="SSF53474">
    <property type="entry name" value="alpha/beta-Hydrolases"/>
    <property type="match status" value="1"/>
</dbReference>
<keyword evidence="5" id="KW-1185">Reference proteome</keyword>